<keyword evidence="1" id="KW-1133">Transmembrane helix</keyword>
<feature type="transmembrane region" description="Helical" evidence="1">
    <location>
        <begin position="206"/>
        <end position="225"/>
    </location>
</feature>
<evidence type="ECO:0000313" key="6">
    <source>
        <dbReference type="Proteomes" id="UP001060123"/>
    </source>
</evidence>
<evidence type="ECO:0000313" key="4">
    <source>
        <dbReference type="EMBL" id="UWU12714.1"/>
    </source>
</evidence>
<dbReference type="AlphaFoldDB" id="A0A2N0D4W9"/>
<name>A0A2N0D4W9_RHISU</name>
<evidence type="ECO:0000313" key="5">
    <source>
        <dbReference type="Proteomes" id="UP000232164"/>
    </source>
</evidence>
<keyword evidence="3" id="KW-0808">Transferase</keyword>
<proteinExistence type="predicted"/>
<feature type="transmembrane region" description="Helical" evidence="1">
    <location>
        <begin position="153"/>
        <end position="171"/>
    </location>
</feature>
<reference evidence="4" key="3">
    <citation type="submission" date="2022-09" db="EMBL/GenBank/DDBJ databases">
        <title>Australian commercial rhizobial inoculants.</title>
        <authorList>
            <person name="Kohlmeier M.G."/>
            <person name="O'Hara G.W."/>
            <person name="Colombi E."/>
            <person name="Ramsay J.P."/>
            <person name="Terpolilli J."/>
        </authorList>
    </citation>
    <scope>NUCLEOTIDE SEQUENCE</scope>
    <source>
        <strain evidence="4">WSM1592</strain>
    </source>
</reference>
<dbReference type="RefSeq" id="WP_063829583.1">
    <property type="nucleotide sequence ID" value="NZ_CP104143.1"/>
</dbReference>
<feature type="transmembrane region" description="Helical" evidence="1">
    <location>
        <begin position="237"/>
        <end position="260"/>
    </location>
</feature>
<sequence length="359" mass="39330">MDRERHIASLDGLRGIAAAGVIVAHVNLMFPSALSMPIRDIGSNAVGLFFALSGFLMAYIYGNRPLSPKSCADFLVTRFARIYPVYIAAVLAIALLSLFQDLNYFQPINGIGQVLRHMALMGSSGVFWSVPPEIQFYLLFPLIWLFLSNPIRYRNIAIAIATFLAVDGLLGFPGSGIMLPSKLPFFLFGVVAGRMHRRIDRQEPNIIIGMLALLLPLFLLVRQGVAPQTASSLWDMATAFAAALSVFLVALEHPISVVAFGAAPLRFAGRISFSLYLFHAPALFLVEKALGGTTPSDLVIAVGLATAFGLACVSYYVIEVPARRFLVSRWKRHREDAKWLGKLDAAQAPAIFSSRRTRM</sequence>
<feature type="transmembrane region" description="Helical" evidence="1">
    <location>
        <begin position="42"/>
        <end position="62"/>
    </location>
</feature>
<keyword evidence="1" id="KW-0472">Membrane</keyword>
<dbReference type="PANTHER" id="PTHR23028">
    <property type="entry name" value="ACETYLTRANSFERASE"/>
    <property type="match status" value="1"/>
</dbReference>
<feature type="transmembrane region" description="Helical" evidence="1">
    <location>
        <begin position="267"/>
        <end position="286"/>
    </location>
</feature>
<accession>A0A2N0D4W9</accession>
<feature type="transmembrane region" description="Helical" evidence="1">
    <location>
        <begin position="298"/>
        <end position="318"/>
    </location>
</feature>
<gene>
    <name evidence="3" type="ORF">CWR43_23280</name>
    <name evidence="4" type="ORF">N2599_11015</name>
</gene>
<feature type="transmembrane region" description="Helical" evidence="1">
    <location>
        <begin position="177"/>
        <end position="194"/>
    </location>
</feature>
<organism evidence="3 5">
    <name type="scientific">Rhizobium sullae</name>
    <name type="common">Rhizobium hedysari</name>
    <dbReference type="NCBI Taxonomy" id="50338"/>
    <lineage>
        <taxon>Bacteria</taxon>
        <taxon>Pseudomonadati</taxon>
        <taxon>Pseudomonadota</taxon>
        <taxon>Alphaproteobacteria</taxon>
        <taxon>Hyphomicrobiales</taxon>
        <taxon>Rhizobiaceae</taxon>
        <taxon>Rhizobium/Agrobacterium group</taxon>
        <taxon>Rhizobium</taxon>
    </lineage>
</organism>
<keyword evidence="1" id="KW-0812">Transmembrane</keyword>
<protein>
    <submittedName>
        <fullName evidence="3">Acyltransferase</fullName>
    </submittedName>
</protein>
<dbReference type="InterPro" id="IPR050879">
    <property type="entry name" value="Acyltransferase_3"/>
</dbReference>
<dbReference type="Pfam" id="PF01757">
    <property type="entry name" value="Acyl_transf_3"/>
    <property type="match status" value="1"/>
</dbReference>
<evidence type="ECO:0000256" key="1">
    <source>
        <dbReference type="SAM" id="Phobius"/>
    </source>
</evidence>
<keyword evidence="3" id="KW-0012">Acyltransferase</keyword>
<dbReference type="GO" id="GO:0016747">
    <property type="term" value="F:acyltransferase activity, transferring groups other than amino-acyl groups"/>
    <property type="evidence" value="ECO:0007669"/>
    <property type="project" value="InterPro"/>
</dbReference>
<dbReference type="Proteomes" id="UP001060123">
    <property type="component" value="Chromosome"/>
</dbReference>
<dbReference type="Proteomes" id="UP000232164">
    <property type="component" value="Unassembled WGS sequence"/>
</dbReference>
<dbReference type="GO" id="GO:0016020">
    <property type="term" value="C:membrane"/>
    <property type="evidence" value="ECO:0007669"/>
    <property type="project" value="TreeGrafter"/>
</dbReference>
<reference evidence="3 5" key="1">
    <citation type="submission" date="2017-11" db="EMBL/GenBank/DDBJ databases">
        <authorList>
            <person name="Han C.G."/>
        </authorList>
    </citation>
    <scope>NUCLEOTIDE SEQUENCE [LARGE SCALE GENOMIC DNA]</scope>
    <source>
        <strain evidence="3 5">HCNT1</strain>
    </source>
</reference>
<dbReference type="STRING" id="1041146.GCA_000427985_02834"/>
<dbReference type="PANTHER" id="PTHR23028:SF53">
    <property type="entry name" value="ACYL_TRANSF_3 DOMAIN-CONTAINING PROTEIN"/>
    <property type="match status" value="1"/>
</dbReference>
<feature type="transmembrane region" description="Helical" evidence="1">
    <location>
        <begin position="83"/>
        <end position="105"/>
    </location>
</feature>
<dbReference type="InterPro" id="IPR002656">
    <property type="entry name" value="Acyl_transf_3_dom"/>
</dbReference>
<reference evidence="3 5" key="2">
    <citation type="submission" date="2017-12" db="EMBL/GenBank/DDBJ databases">
        <title>Genome sequence of Rhizobium sullae HCNT1 isolated from Sulla coronaria nodules and featuring peculiar denitrification phenotypes.</title>
        <authorList>
            <person name="De Diego-Diaz B."/>
            <person name="Treu L."/>
            <person name="Campanaro S."/>
            <person name="Da Silva Duarte V."/>
            <person name="Basaglia M."/>
            <person name="Favaro L."/>
            <person name="Casella S."/>
            <person name="Squartini A."/>
        </authorList>
    </citation>
    <scope>NUCLEOTIDE SEQUENCE [LARGE SCALE GENOMIC DNA]</scope>
    <source>
        <strain evidence="3 5">HCNT1</strain>
    </source>
</reference>
<feature type="transmembrane region" description="Helical" evidence="1">
    <location>
        <begin position="125"/>
        <end position="146"/>
    </location>
</feature>
<dbReference type="GO" id="GO:0000271">
    <property type="term" value="P:polysaccharide biosynthetic process"/>
    <property type="evidence" value="ECO:0007669"/>
    <property type="project" value="TreeGrafter"/>
</dbReference>
<dbReference type="EMBL" id="CP104143">
    <property type="protein sequence ID" value="UWU12714.1"/>
    <property type="molecule type" value="Genomic_DNA"/>
</dbReference>
<feature type="transmembrane region" description="Helical" evidence="1">
    <location>
        <begin position="12"/>
        <end position="30"/>
    </location>
</feature>
<dbReference type="EMBL" id="PIQN01000019">
    <property type="protein sequence ID" value="PKA41155.1"/>
    <property type="molecule type" value="Genomic_DNA"/>
</dbReference>
<evidence type="ECO:0000259" key="2">
    <source>
        <dbReference type="Pfam" id="PF01757"/>
    </source>
</evidence>
<keyword evidence="6" id="KW-1185">Reference proteome</keyword>
<evidence type="ECO:0000313" key="3">
    <source>
        <dbReference type="EMBL" id="PKA41155.1"/>
    </source>
</evidence>
<feature type="domain" description="Acyltransferase 3" evidence="2">
    <location>
        <begin position="8"/>
        <end position="311"/>
    </location>
</feature>